<evidence type="ECO:0000256" key="1">
    <source>
        <dbReference type="ARBA" id="ARBA00005105"/>
    </source>
</evidence>
<protein>
    <submittedName>
        <fullName evidence="8">Fatty acid desaturase 1</fullName>
    </submittedName>
</protein>
<keyword evidence="6" id="KW-0472">Membrane</keyword>
<feature type="domain" description="Cytochrome b5 heme-binding" evidence="7">
    <location>
        <begin position="19"/>
        <end position="100"/>
    </location>
</feature>
<dbReference type="SMART" id="SM01117">
    <property type="entry name" value="Cyt-b5"/>
    <property type="match status" value="1"/>
</dbReference>
<feature type="transmembrane region" description="Helical" evidence="6">
    <location>
        <begin position="137"/>
        <end position="160"/>
    </location>
</feature>
<comment type="pathway">
    <text evidence="1">Lipid metabolism; polyunsaturated fatty acid biosynthesis.</text>
</comment>
<evidence type="ECO:0000256" key="6">
    <source>
        <dbReference type="SAM" id="Phobius"/>
    </source>
</evidence>
<feature type="non-terminal residue" evidence="8">
    <location>
        <position position="1"/>
    </location>
</feature>
<gene>
    <name evidence="8" type="primary">FADS1</name>
    <name evidence="8" type="ORF">L345_15432</name>
</gene>
<dbReference type="EMBL" id="AZIM01006202">
    <property type="protein sequence ID" value="ETE58844.1"/>
    <property type="molecule type" value="Genomic_DNA"/>
</dbReference>
<evidence type="ECO:0000313" key="9">
    <source>
        <dbReference type="Proteomes" id="UP000018936"/>
    </source>
</evidence>
<sequence>MPPQSGPSAVKPETEPGVPRLFTWEEVSLRTGQGDFKEERWLVIDRKVYDISQFYLQHPGGFRIIRHYSGQDATDAFTALHKDKDLVKKYLNFLLIGELAPDQPCCEPTKNEMLVKDFHELRATVEKMGLFKSRFSFFAWIFLHSFILDIGSWCTIWYFGKSWMPFLLGVAMFTIGQIQYGFLQHDLGHVSVFEKLKWNKVAHFVVLGILKEMLVKDFHELRATVEKMGLFKSSFSFFAWIFLHSFILDIGSWFIIWYFGKSWMTFLLGVAMFTIGQAQYDFLQHDLGHLSVFEKLKWNKVAHFVVLCILKGQPTSLWNHLHNQHHAKPNCFLKDPDINMHPVVFTLGKKLSLKITIISLYKGPAPQNDEGLIEPPYVDLRREDIY</sequence>
<dbReference type="SUPFAM" id="SSF55856">
    <property type="entry name" value="Cytochrome b5-like heme/steroid binding domain"/>
    <property type="match status" value="1"/>
</dbReference>
<dbReference type="PROSITE" id="PS50255">
    <property type="entry name" value="CYTOCHROME_B5_2"/>
    <property type="match status" value="1"/>
</dbReference>
<dbReference type="Gene3D" id="3.10.120.10">
    <property type="entry name" value="Cytochrome b5-like heme/steroid binding domain"/>
    <property type="match status" value="1"/>
</dbReference>
<feature type="non-terminal residue" evidence="8">
    <location>
        <position position="386"/>
    </location>
</feature>
<dbReference type="Pfam" id="PF00173">
    <property type="entry name" value="Cyt-b5"/>
    <property type="match status" value="1"/>
</dbReference>
<feature type="transmembrane region" description="Helical" evidence="6">
    <location>
        <begin position="237"/>
        <end position="259"/>
    </location>
</feature>
<dbReference type="InterPro" id="IPR012171">
    <property type="entry name" value="Fatty_acid_desaturase"/>
</dbReference>
<keyword evidence="6" id="KW-0812">Transmembrane</keyword>
<feature type="transmembrane region" description="Helical" evidence="6">
    <location>
        <begin position="166"/>
        <end position="183"/>
    </location>
</feature>
<dbReference type="GO" id="GO:0016717">
    <property type="term" value="F:oxidoreductase activity, acting on paired donors, with oxidation of a pair of donors resulting in the reduction of molecular oxygen to two molecules of water"/>
    <property type="evidence" value="ECO:0007669"/>
    <property type="project" value="TreeGrafter"/>
</dbReference>
<evidence type="ECO:0000259" key="7">
    <source>
        <dbReference type="PROSITE" id="PS50255"/>
    </source>
</evidence>
<dbReference type="PANTHER" id="PTHR19353">
    <property type="entry name" value="FATTY ACID DESATURASE 2"/>
    <property type="match status" value="1"/>
</dbReference>
<dbReference type="InterPro" id="IPR005804">
    <property type="entry name" value="FA_desaturase_dom"/>
</dbReference>
<dbReference type="AlphaFoldDB" id="V8N996"/>
<keyword evidence="3" id="KW-0276">Fatty acid metabolism</keyword>
<dbReference type="GO" id="GO:0016020">
    <property type="term" value="C:membrane"/>
    <property type="evidence" value="ECO:0007669"/>
    <property type="project" value="TreeGrafter"/>
</dbReference>
<dbReference type="InterPro" id="IPR001199">
    <property type="entry name" value="Cyt_B5-like_heme/steroid-bd"/>
</dbReference>
<dbReference type="GO" id="GO:0006636">
    <property type="term" value="P:unsaturated fatty acid biosynthetic process"/>
    <property type="evidence" value="ECO:0007669"/>
    <property type="project" value="UniProtKB-UniPathway"/>
</dbReference>
<reference evidence="8 9" key="1">
    <citation type="journal article" date="2013" name="Proc. Natl. Acad. Sci. U.S.A.">
        <title>The king cobra genome reveals dynamic gene evolution and adaptation in the snake venom system.</title>
        <authorList>
            <person name="Vonk F.J."/>
            <person name="Casewell N.R."/>
            <person name="Henkel C.V."/>
            <person name="Heimberg A.M."/>
            <person name="Jansen H.J."/>
            <person name="McCleary R.J."/>
            <person name="Kerkkamp H.M."/>
            <person name="Vos R.A."/>
            <person name="Guerreiro I."/>
            <person name="Calvete J.J."/>
            <person name="Wuster W."/>
            <person name="Woods A.E."/>
            <person name="Logan J.M."/>
            <person name="Harrison R.A."/>
            <person name="Castoe T.A."/>
            <person name="de Koning A.P."/>
            <person name="Pollock D.D."/>
            <person name="Yandell M."/>
            <person name="Calderon D."/>
            <person name="Renjifo C."/>
            <person name="Currier R.B."/>
            <person name="Salgado D."/>
            <person name="Pla D."/>
            <person name="Sanz L."/>
            <person name="Hyder A.S."/>
            <person name="Ribeiro J.M."/>
            <person name="Arntzen J.W."/>
            <person name="van den Thillart G.E."/>
            <person name="Boetzer M."/>
            <person name="Pirovano W."/>
            <person name="Dirks R.P."/>
            <person name="Spaink H.P."/>
            <person name="Duboule D."/>
            <person name="McGlinn E."/>
            <person name="Kini R.M."/>
            <person name="Richardson M.K."/>
        </authorList>
    </citation>
    <scope>NUCLEOTIDE SEQUENCE</scope>
    <source>
        <tissue evidence="8">Blood</tissue>
    </source>
</reference>
<evidence type="ECO:0000256" key="5">
    <source>
        <dbReference type="ARBA" id="ARBA00023160"/>
    </source>
</evidence>
<comment type="caution">
    <text evidence="8">The sequence shown here is derived from an EMBL/GenBank/DDBJ whole genome shotgun (WGS) entry which is preliminary data.</text>
</comment>
<accession>V8N996</accession>
<dbReference type="Proteomes" id="UP000018936">
    <property type="component" value="Unassembled WGS sequence"/>
</dbReference>
<organism evidence="8 9">
    <name type="scientific">Ophiophagus hannah</name>
    <name type="common">King cobra</name>
    <name type="synonym">Naja hannah</name>
    <dbReference type="NCBI Taxonomy" id="8665"/>
    <lineage>
        <taxon>Eukaryota</taxon>
        <taxon>Metazoa</taxon>
        <taxon>Chordata</taxon>
        <taxon>Craniata</taxon>
        <taxon>Vertebrata</taxon>
        <taxon>Euteleostomi</taxon>
        <taxon>Lepidosauria</taxon>
        <taxon>Squamata</taxon>
        <taxon>Bifurcata</taxon>
        <taxon>Unidentata</taxon>
        <taxon>Episquamata</taxon>
        <taxon>Toxicofera</taxon>
        <taxon>Serpentes</taxon>
        <taxon>Colubroidea</taxon>
        <taxon>Elapidae</taxon>
        <taxon>Elapinae</taxon>
        <taxon>Ophiophagus</taxon>
    </lineage>
</organism>
<keyword evidence="6" id="KW-1133">Transmembrane helix</keyword>
<dbReference type="PANTHER" id="PTHR19353:SF86">
    <property type="entry name" value="CYTOCHROME B5 HEME-BINDING DOMAIN-CONTAINING PROTEIN"/>
    <property type="match status" value="1"/>
</dbReference>
<name>V8N996_OPHHA</name>
<dbReference type="OrthoDB" id="260091at2759"/>
<keyword evidence="2" id="KW-0444">Lipid biosynthesis</keyword>
<evidence type="ECO:0000256" key="3">
    <source>
        <dbReference type="ARBA" id="ARBA00022832"/>
    </source>
</evidence>
<dbReference type="PRINTS" id="PR00363">
    <property type="entry name" value="CYTOCHROMEB5"/>
</dbReference>
<dbReference type="UniPathway" id="UPA00658"/>
<evidence type="ECO:0000256" key="2">
    <source>
        <dbReference type="ARBA" id="ARBA00022516"/>
    </source>
</evidence>
<keyword evidence="5" id="KW-0275">Fatty acid biosynthesis</keyword>
<proteinExistence type="predicted"/>
<evidence type="ECO:0000313" key="8">
    <source>
        <dbReference type="EMBL" id="ETE58844.1"/>
    </source>
</evidence>
<keyword evidence="4" id="KW-0443">Lipid metabolism</keyword>
<dbReference type="Pfam" id="PF00487">
    <property type="entry name" value="FA_desaturase"/>
    <property type="match status" value="1"/>
</dbReference>
<evidence type="ECO:0000256" key="4">
    <source>
        <dbReference type="ARBA" id="ARBA00023098"/>
    </source>
</evidence>
<dbReference type="InterPro" id="IPR036400">
    <property type="entry name" value="Cyt_B5-like_heme/steroid_sf"/>
</dbReference>
<keyword evidence="9" id="KW-1185">Reference proteome</keyword>